<comment type="similarity">
    <text evidence="2 9">Belongs to the nicastrin family.</text>
</comment>
<name>A0AAN8K3Y0_PATCE</name>
<evidence type="ECO:0000256" key="9">
    <source>
        <dbReference type="PIRNR" id="PIRNR011018"/>
    </source>
</evidence>
<keyword evidence="5" id="KW-0256">Endoplasmic reticulum</keyword>
<keyword evidence="7 10" id="KW-0472">Membrane</keyword>
<evidence type="ECO:0000256" key="2">
    <source>
        <dbReference type="ARBA" id="ARBA00007717"/>
    </source>
</evidence>
<dbReference type="CDD" id="cd03882">
    <property type="entry name" value="M28_nicalin_like"/>
    <property type="match status" value="1"/>
</dbReference>
<dbReference type="SUPFAM" id="SSF53187">
    <property type="entry name" value="Zn-dependent exopeptidases"/>
    <property type="match status" value="1"/>
</dbReference>
<dbReference type="Pfam" id="PF04389">
    <property type="entry name" value="Peptidase_M28"/>
    <property type="match status" value="1"/>
</dbReference>
<evidence type="ECO:0000313" key="13">
    <source>
        <dbReference type="Proteomes" id="UP001347796"/>
    </source>
</evidence>
<dbReference type="AlphaFoldDB" id="A0AAN8K3Y0"/>
<comment type="subcellular location">
    <subcellularLocation>
        <location evidence="1">Endoplasmic reticulum membrane</location>
        <topology evidence="1">Single-pass membrane protein</topology>
    </subcellularLocation>
</comment>
<comment type="caution">
    <text evidence="12">The sequence shown here is derived from an EMBL/GenBank/DDBJ whole genome shotgun (WGS) entry which is preliminary data.</text>
</comment>
<evidence type="ECO:0000256" key="8">
    <source>
        <dbReference type="ARBA" id="ARBA00023180"/>
    </source>
</evidence>
<keyword evidence="3 10" id="KW-0812">Transmembrane</keyword>
<dbReference type="FunFam" id="3.40.630.10:FF:000021">
    <property type="entry name" value="Nicalin"/>
    <property type="match status" value="1"/>
</dbReference>
<evidence type="ECO:0000256" key="4">
    <source>
        <dbReference type="ARBA" id="ARBA00022729"/>
    </source>
</evidence>
<protein>
    <recommendedName>
        <fullName evidence="9">Nicalin</fullName>
    </recommendedName>
</protein>
<evidence type="ECO:0000256" key="1">
    <source>
        <dbReference type="ARBA" id="ARBA00004389"/>
    </source>
</evidence>
<organism evidence="12 13">
    <name type="scientific">Patella caerulea</name>
    <name type="common">Rayed Mediterranean limpet</name>
    <dbReference type="NCBI Taxonomy" id="87958"/>
    <lineage>
        <taxon>Eukaryota</taxon>
        <taxon>Metazoa</taxon>
        <taxon>Spiralia</taxon>
        <taxon>Lophotrochozoa</taxon>
        <taxon>Mollusca</taxon>
        <taxon>Gastropoda</taxon>
        <taxon>Patellogastropoda</taxon>
        <taxon>Patelloidea</taxon>
        <taxon>Patellidae</taxon>
        <taxon>Patella</taxon>
    </lineage>
</organism>
<evidence type="ECO:0000259" key="11">
    <source>
        <dbReference type="Pfam" id="PF04389"/>
    </source>
</evidence>
<evidence type="ECO:0000313" key="12">
    <source>
        <dbReference type="EMBL" id="KAK6188823.1"/>
    </source>
</evidence>
<proteinExistence type="inferred from homology"/>
<feature type="transmembrane region" description="Helical" evidence="10">
    <location>
        <begin position="512"/>
        <end position="533"/>
    </location>
</feature>
<dbReference type="Gene3D" id="3.40.630.10">
    <property type="entry name" value="Zn peptidases"/>
    <property type="match status" value="1"/>
</dbReference>
<dbReference type="EMBL" id="JAZGQO010000003">
    <property type="protein sequence ID" value="KAK6188823.1"/>
    <property type="molecule type" value="Genomic_DNA"/>
</dbReference>
<keyword evidence="6 10" id="KW-1133">Transmembrane helix</keyword>
<feature type="transmembrane region" description="Helical" evidence="10">
    <location>
        <begin position="16"/>
        <end position="37"/>
    </location>
</feature>
<dbReference type="GO" id="GO:0009966">
    <property type="term" value="P:regulation of signal transduction"/>
    <property type="evidence" value="ECO:0007669"/>
    <property type="project" value="InterPro"/>
</dbReference>
<dbReference type="PIRSF" id="PIRSF011018">
    <property type="entry name" value="Nicalin"/>
    <property type="match status" value="1"/>
</dbReference>
<evidence type="ECO:0000256" key="5">
    <source>
        <dbReference type="ARBA" id="ARBA00022824"/>
    </source>
</evidence>
<evidence type="ECO:0000256" key="7">
    <source>
        <dbReference type="ARBA" id="ARBA00023136"/>
    </source>
</evidence>
<dbReference type="InterPro" id="IPR007484">
    <property type="entry name" value="Peptidase_M28"/>
</dbReference>
<dbReference type="GO" id="GO:0005789">
    <property type="term" value="C:endoplasmic reticulum membrane"/>
    <property type="evidence" value="ECO:0007669"/>
    <property type="project" value="UniProtKB-SubCell"/>
</dbReference>
<dbReference type="PANTHER" id="PTHR31826">
    <property type="entry name" value="NICALIN"/>
    <property type="match status" value="1"/>
</dbReference>
<dbReference type="InterPro" id="IPR016574">
    <property type="entry name" value="Nicalin"/>
</dbReference>
<evidence type="ECO:0000256" key="3">
    <source>
        <dbReference type="ARBA" id="ARBA00022692"/>
    </source>
</evidence>
<feature type="domain" description="Peptidase M28" evidence="11">
    <location>
        <begin position="213"/>
        <end position="345"/>
    </location>
</feature>
<evidence type="ECO:0000256" key="6">
    <source>
        <dbReference type="ARBA" id="ARBA00022989"/>
    </source>
</evidence>
<reference evidence="12 13" key="1">
    <citation type="submission" date="2024-01" db="EMBL/GenBank/DDBJ databases">
        <title>The genome of the rayed Mediterranean limpet Patella caerulea (Linnaeus, 1758).</title>
        <authorList>
            <person name="Anh-Thu Weber A."/>
            <person name="Halstead-Nussloch G."/>
        </authorList>
    </citation>
    <scope>NUCLEOTIDE SEQUENCE [LARGE SCALE GENOMIC DNA]</scope>
    <source>
        <strain evidence="12">AATW-2023a</strain>
        <tissue evidence="12">Whole specimen</tissue>
    </source>
</reference>
<keyword evidence="8" id="KW-0325">Glycoprotein</keyword>
<dbReference type="Proteomes" id="UP001347796">
    <property type="component" value="Unassembled WGS sequence"/>
</dbReference>
<keyword evidence="4" id="KW-0732">Signal</keyword>
<gene>
    <name evidence="12" type="ORF">SNE40_004921</name>
</gene>
<accession>A0AAN8K3Y0</accession>
<evidence type="ECO:0000256" key="10">
    <source>
        <dbReference type="SAM" id="Phobius"/>
    </source>
</evidence>
<keyword evidence="13" id="KW-1185">Reference proteome</keyword>
<sequence length="556" mass="61813">MLFDEIGEVFEMFRNAFPLSFLFFVPIFIALSPVGAANEFSVYKMQRYDLQGTSYGAKNFLINMEARPVGSSSVTRKCIVARLEEVTLSAYRDWASQNAGGLIILIPENIQQLSPEQKKHLRSLEEDLLVEENGIPVYFAPETSELTDIYDSIQNGASGDQAATAWQAFLGAATANGFQMVMSGATEKPLPDFPIASIQGRLSGSGIEEQLPCIVLVAHYDSFGVAPGLAKGADSNGSGVVVLLELARLFSKLFTNSRTHAKYNVVFLLSGGGKFNYQGTKRWIEDNLESDTNVLTDAAYVLCLDMLGADNSLHLHVSKPPKEGSAGAEFLKNLEEITKSSFPDVKFDMVHKKINLADEMLAWEHERFSIKRLQAFTLSHLDSHKYPSRTSILDTRDQVDVKVLSRNVQIVAEAIATHIYNLTSQSVTQLFSDALSPQESIETAWLDYLTHDARSAQLINADSSLINTLQDTMSRYLKDVKITTHKADKRDPEFLFYSGSKYTLNAYNVKPAVFDLFLAAGIGAYLVLVWMVSQNFHLLYSTLKKFVQQPQKTKSQ</sequence>